<dbReference type="EMBL" id="BPLQ01002577">
    <property type="protein sequence ID" value="GIX94114.1"/>
    <property type="molecule type" value="Genomic_DNA"/>
</dbReference>
<protein>
    <submittedName>
        <fullName evidence="1">Uncharacterized protein</fullName>
    </submittedName>
</protein>
<keyword evidence="2" id="KW-1185">Reference proteome</keyword>
<dbReference type="Proteomes" id="UP001054837">
    <property type="component" value="Unassembled WGS sequence"/>
</dbReference>
<name>A0AAV4PBX4_9ARAC</name>
<gene>
    <name evidence="1" type="ORF">CDAR_484871</name>
</gene>
<proteinExistence type="predicted"/>
<dbReference type="AlphaFoldDB" id="A0AAV4PBX4"/>
<organism evidence="1 2">
    <name type="scientific">Caerostris darwini</name>
    <dbReference type="NCBI Taxonomy" id="1538125"/>
    <lineage>
        <taxon>Eukaryota</taxon>
        <taxon>Metazoa</taxon>
        <taxon>Ecdysozoa</taxon>
        <taxon>Arthropoda</taxon>
        <taxon>Chelicerata</taxon>
        <taxon>Arachnida</taxon>
        <taxon>Araneae</taxon>
        <taxon>Araneomorphae</taxon>
        <taxon>Entelegynae</taxon>
        <taxon>Araneoidea</taxon>
        <taxon>Araneidae</taxon>
        <taxon>Caerostris</taxon>
    </lineage>
</organism>
<evidence type="ECO:0000313" key="2">
    <source>
        <dbReference type="Proteomes" id="UP001054837"/>
    </source>
</evidence>
<evidence type="ECO:0000313" key="1">
    <source>
        <dbReference type="EMBL" id="GIX94114.1"/>
    </source>
</evidence>
<comment type="caution">
    <text evidence="1">The sequence shown here is derived from an EMBL/GenBank/DDBJ whole genome shotgun (WGS) entry which is preliminary data.</text>
</comment>
<accession>A0AAV4PBX4</accession>
<reference evidence="1 2" key="1">
    <citation type="submission" date="2021-06" db="EMBL/GenBank/DDBJ databases">
        <title>Caerostris darwini draft genome.</title>
        <authorList>
            <person name="Kono N."/>
            <person name="Arakawa K."/>
        </authorList>
    </citation>
    <scope>NUCLEOTIDE SEQUENCE [LARGE SCALE GENOMIC DNA]</scope>
</reference>
<sequence>MNISNHPLFLRVCFFHIRQIHQKFQMKHPTSRPTQIRKHRQSALREKSAEFAYHPKSCPCPKNYGIPFFRSLRDCLARVIFRTPHPSEKILCVLGVGKGI</sequence>